<sequence>MSKFNYQIVHKGETGKIRFAGQRRLPSQIFIYLYISIILTLFSVLVLRLFQLTIVKGEYYRRLSEENRIRELLIEPKRGKIIDRKGSIIAENDEADTEKNTDRLTSSRLYHVTDSIAHLIGYRQKADKYDMRDDSCLYRLKIGDKVGKKSVEKLFECQLRGKHGKKLVEVDARGSYLRTLSLLPSTDGHTIQLGLDLELQKKAFEMIKNQKGAVVGMKPQTGEVMILASTPSFNPQEFENENEESVSSYLRDEDKPLFNRSTEGTYAPGSVFKLVLAAGVLEEKKIDEKTLFEDTGILKAGPLTFGNWYFLQYGKTDGMVDIVKAIRRSNDIFFYKTGDLLTPSKIKKWAEVVGYGQKTGIGITETEGLVPSPFWKEETIKDRWYLGDTYNLSIGQGFLLVTPLQINQATAVFANGGYLCKPELLKVSSFAKASEDKQNCKKLPISEKTLSLIRQGMKEACSPGGTGWPLFDFKPQVGCKTGTAESQGKETSPHAWFTIFAPYDNPEIVLTVLIEEGGQGSDVAAPIAKEILKSYFERSE</sequence>
<dbReference type="InterPro" id="IPR005311">
    <property type="entry name" value="PBP_dimer"/>
</dbReference>
<dbReference type="InterPro" id="IPR001460">
    <property type="entry name" value="PCN-bd_Tpept"/>
</dbReference>
<accession>A0A1F7GZU1</accession>
<feature type="domain" description="Penicillin-binding protein transpeptidase" evidence="11">
    <location>
        <begin position="212"/>
        <end position="533"/>
    </location>
</feature>
<comment type="subcellular location">
    <subcellularLocation>
        <location evidence="2">Cell membrane</location>
    </subcellularLocation>
    <subcellularLocation>
        <location evidence="1">Membrane</location>
        <topology evidence="1">Single-pass membrane protein</topology>
    </subcellularLocation>
</comment>
<evidence type="ECO:0008006" key="15">
    <source>
        <dbReference type="Google" id="ProtNLM"/>
    </source>
</evidence>
<dbReference type="GO" id="GO:0008658">
    <property type="term" value="F:penicillin binding"/>
    <property type="evidence" value="ECO:0007669"/>
    <property type="project" value="InterPro"/>
</dbReference>
<keyword evidence="7 10" id="KW-1133">Transmembrane helix</keyword>
<proteinExistence type="predicted"/>
<evidence type="ECO:0000256" key="2">
    <source>
        <dbReference type="ARBA" id="ARBA00004236"/>
    </source>
</evidence>
<name>A0A1F7GZU1_9BACT</name>
<evidence type="ECO:0000256" key="5">
    <source>
        <dbReference type="ARBA" id="ARBA00022960"/>
    </source>
</evidence>
<dbReference type="AlphaFoldDB" id="A0A1F7GZU1"/>
<keyword evidence="6" id="KW-0573">Peptidoglycan synthesis</keyword>
<dbReference type="Proteomes" id="UP000177913">
    <property type="component" value="Unassembled WGS sequence"/>
</dbReference>
<dbReference type="GO" id="GO:0005886">
    <property type="term" value="C:plasma membrane"/>
    <property type="evidence" value="ECO:0007669"/>
    <property type="project" value="TreeGrafter"/>
</dbReference>
<evidence type="ECO:0000313" key="13">
    <source>
        <dbReference type="EMBL" id="OGK24046.1"/>
    </source>
</evidence>
<dbReference type="PANTHER" id="PTHR30627">
    <property type="entry name" value="PEPTIDOGLYCAN D,D-TRANSPEPTIDASE"/>
    <property type="match status" value="1"/>
</dbReference>
<evidence type="ECO:0000313" key="14">
    <source>
        <dbReference type="Proteomes" id="UP000177913"/>
    </source>
</evidence>
<evidence type="ECO:0000256" key="4">
    <source>
        <dbReference type="ARBA" id="ARBA00022692"/>
    </source>
</evidence>
<gene>
    <name evidence="13" type="ORF">A3C25_05005</name>
</gene>
<keyword evidence="5" id="KW-0133">Cell shape</keyword>
<dbReference type="GO" id="GO:0008800">
    <property type="term" value="F:beta-lactamase activity"/>
    <property type="evidence" value="ECO:0007669"/>
    <property type="project" value="UniProtKB-EC"/>
</dbReference>
<dbReference type="GO" id="GO:0046677">
    <property type="term" value="P:response to antibiotic"/>
    <property type="evidence" value="ECO:0007669"/>
    <property type="project" value="UniProtKB-KW"/>
</dbReference>
<comment type="caution">
    <text evidence="13">The sequence shown here is derived from an EMBL/GenBank/DDBJ whole genome shotgun (WGS) entry which is preliminary data.</text>
</comment>
<evidence type="ECO:0000256" key="1">
    <source>
        <dbReference type="ARBA" id="ARBA00004167"/>
    </source>
</evidence>
<dbReference type="SUPFAM" id="SSF56519">
    <property type="entry name" value="Penicillin binding protein dimerisation domain"/>
    <property type="match status" value="1"/>
</dbReference>
<dbReference type="InterPro" id="IPR036138">
    <property type="entry name" value="PBP_dimer_sf"/>
</dbReference>
<dbReference type="Gene3D" id="3.40.710.10">
    <property type="entry name" value="DD-peptidase/beta-lactamase superfamily"/>
    <property type="match status" value="1"/>
</dbReference>
<dbReference type="Gene3D" id="3.90.1310.10">
    <property type="entry name" value="Penicillin-binding protein 2a (Domain 2)"/>
    <property type="match status" value="1"/>
</dbReference>
<keyword evidence="3" id="KW-1003">Cell membrane</keyword>
<evidence type="ECO:0000256" key="6">
    <source>
        <dbReference type="ARBA" id="ARBA00022984"/>
    </source>
</evidence>
<dbReference type="Pfam" id="PF00905">
    <property type="entry name" value="Transpeptidase"/>
    <property type="match status" value="1"/>
</dbReference>
<feature type="transmembrane region" description="Helical" evidence="10">
    <location>
        <begin position="29"/>
        <end position="50"/>
    </location>
</feature>
<evidence type="ECO:0000256" key="10">
    <source>
        <dbReference type="SAM" id="Phobius"/>
    </source>
</evidence>
<feature type="domain" description="Penicillin-binding protein dimerisation" evidence="12">
    <location>
        <begin position="105"/>
        <end position="180"/>
    </location>
</feature>
<dbReference type="InterPro" id="IPR012338">
    <property type="entry name" value="Beta-lactam/transpept-like"/>
</dbReference>
<keyword evidence="9" id="KW-0961">Cell wall biogenesis/degradation</keyword>
<dbReference type="SUPFAM" id="SSF56601">
    <property type="entry name" value="beta-lactamase/transpeptidase-like"/>
    <property type="match status" value="1"/>
</dbReference>
<evidence type="ECO:0000259" key="11">
    <source>
        <dbReference type="Pfam" id="PF00905"/>
    </source>
</evidence>
<organism evidence="13 14">
    <name type="scientific">Candidatus Roizmanbacteria bacterium RIFCSPHIGHO2_02_FULL_38_11</name>
    <dbReference type="NCBI Taxonomy" id="1802039"/>
    <lineage>
        <taxon>Bacteria</taxon>
        <taxon>Candidatus Roizmaniibacteriota</taxon>
    </lineage>
</organism>
<dbReference type="PANTHER" id="PTHR30627:SF2">
    <property type="entry name" value="PEPTIDOGLYCAN D,D-TRANSPEPTIDASE MRDA"/>
    <property type="match status" value="1"/>
</dbReference>
<dbReference type="GO" id="GO:0071555">
    <property type="term" value="P:cell wall organization"/>
    <property type="evidence" value="ECO:0007669"/>
    <property type="project" value="TreeGrafter"/>
</dbReference>
<evidence type="ECO:0000256" key="3">
    <source>
        <dbReference type="ARBA" id="ARBA00022475"/>
    </source>
</evidence>
<dbReference type="EMBL" id="MFZO01000039">
    <property type="protein sequence ID" value="OGK24046.1"/>
    <property type="molecule type" value="Genomic_DNA"/>
</dbReference>
<evidence type="ECO:0000256" key="7">
    <source>
        <dbReference type="ARBA" id="ARBA00022989"/>
    </source>
</evidence>
<evidence type="ECO:0000256" key="9">
    <source>
        <dbReference type="ARBA" id="ARBA00023316"/>
    </source>
</evidence>
<evidence type="ECO:0000259" key="12">
    <source>
        <dbReference type="Pfam" id="PF03717"/>
    </source>
</evidence>
<reference evidence="13 14" key="1">
    <citation type="journal article" date="2016" name="Nat. Commun.">
        <title>Thousands of microbial genomes shed light on interconnected biogeochemical processes in an aquifer system.</title>
        <authorList>
            <person name="Anantharaman K."/>
            <person name="Brown C.T."/>
            <person name="Hug L.A."/>
            <person name="Sharon I."/>
            <person name="Castelle C.J."/>
            <person name="Probst A.J."/>
            <person name="Thomas B.C."/>
            <person name="Singh A."/>
            <person name="Wilkins M.J."/>
            <person name="Karaoz U."/>
            <person name="Brodie E.L."/>
            <person name="Williams K.H."/>
            <person name="Hubbard S.S."/>
            <person name="Banfield J.F."/>
        </authorList>
    </citation>
    <scope>NUCLEOTIDE SEQUENCE [LARGE SCALE GENOMIC DNA]</scope>
</reference>
<protein>
    <recommendedName>
        <fullName evidence="15">Penicillin-binding protein 2</fullName>
    </recommendedName>
</protein>
<evidence type="ECO:0000256" key="8">
    <source>
        <dbReference type="ARBA" id="ARBA00023136"/>
    </source>
</evidence>
<dbReference type="InterPro" id="IPR050515">
    <property type="entry name" value="Beta-lactam/transpept"/>
</dbReference>
<dbReference type="Pfam" id="PF03717">
    <property type="entry name" value="PBP_dimer"/>
    <property type="match status" value="1"/>
</dbReference>
<keyword evidence="8 10" id="KW-0472">Membrane</keyword>
<keyword evidence="4 10" id="KW-0812">Transmembrane</keyword>